<dbReference type="PANTHER" id="PTHR46564:SF1">
    <property type="entry name" value="TRANSPOSASE"/>
    <property type="match status" value="1"/>
</dbReference>
<reference evidence="3" key="2">
    <citation type="submission" date="2022-04" db="EMBL/GenBank/DDBJ databases">
        <authorList>
            <person name="Bromfield E.S.P."/>
            <person name="Cloutier S."/>
        </authorList>
    </citation>
    <scope>NUCLEOTIDE SEQUENCE</scope>
    <source>
        <strain evidence="3">1S5</strain>
    </source>
</reference>
<dbReference type="PANTHER" id="PTHR46564">
    <property type="entry name" value="TRANSPOSASE"/>
    <property type="match status" value="1"/>
</dbReference>
<dbReference type="InterPro" id="IPR047655">
    <property type="entry name" value="Transpos_IS630-like"/>
</dbReference>
<proteinExistence type="predicted"/>
<evidence type="ECO:0000259" key="1">
    <source>
        <dbReference type="Pfam" id="PF01710"/>
    </source>
</evidence>
<dbReference type="Proteomes" id="UP000551709">
    <property type="component" value="Chromosome"/>
</dbReference>
<dbReference type="InterPro" id="IPR002622">
    <property type="entry name" value="Transposase_14"/>
</dbReference>
<dbReference type="SUPFAM" id="SSF46689">
    <property type="entry name" value="Homeodomain-like"/>
    <property type="match status" value="1"/>
</dbReference>
<reference evidence="3" key="1">
    <citation type="journal article" date="2017" name="Syst. Appl. Microbiol.">
        <title>Soybeans inoculated with root zone soils of Canadian native legumes harbour diverse and novel Bradyrhizobium spp. that possess agricultural potential.</title>
        <authorList>
            <person name="Bromfield E.S.P."/>
            <person name="Cloutier S."/>
            <person name="Tambong J.T."/>
            <person name="Tran Thi T.V."/>
        </authorList>
    </citation>
    <scope>NUCLEOTIDE SEQUENCE</scope>
    <source>
        <strain evidence="3">1S5</strain>
    </source>
</reference>
<dbReference type="InterPro" id="IPR038717">
    <property type="entry name" value="Tc1-like_DDE_dom"/>
</dbReference>
<dbReference type="EMBL" id="CP096255">
    <property type="protein sequence ID" value="UPT89324.1"/>
    <property type="molecule type" value="Genomic_DNA"/>
</dbReference>
<dbReference type="Pfam" id="PF13358">
    <property type="entry name" value="DDE_3"/>
    <property type="match status" value="1"/>
</dbReference>
<protein>
    <submittedName>
        <fullName evidence="3">IS630 family transposase</fullName>
    </submittedName>
</protein>
<name>A0A8T5VFW3_9BRAD</name>
<dbReference type="RefSeq" id="WP_166102788.1">
    <property type="nucleotide sequence ID" value="NZ_CP096255.1"/>
</dbReference>
<dbReference type="GO" id="GO:0003676">
    <property type="term" value="F:nucleic acid binding"/>
    <property type="evidence" value="ECO:0007669"/>
    <property type="project" value="InterPro"/>
</dbReference>
<dbReference type="InterPro" id="IPR036397">
    <property type="entry name" value="RNaseH_sf"/>
</dbReference>
<evidence type="ECO:0000313" key="4">
    <source>
        <dbReference type="Proteomes" id="UP000551709"/>
    </source>
</evidence>
<dbReference type="Pfam" id="PF01710">
    <property type="entry name" value="HTH_Tnp_IS630"/>
    <property type="match status" value="1"/>
</dbReference>
<organism evidence="3 4">
    <name type="scientific">Bradyrhizobium barranii subsp. apii</name>
    <dbReference type="NCBI Taxonomy" id="2819348"/>
    <lineage>
        <taxon>Bacteria</taxon>
        <taxon>Pseudomonadati</taxon>
        <taxon>Pseudomonadota</taxon>
        <taxon>Alphaproteobacteria</taxon>
        <taxon>Hyphomicrobiales</taxon>
        <taxon>Nitrobacteraceae</taxon>
        <taxon>Bradyrhizobium</taxon>
        <taxon>Bradyrhizobium barranii</taxon>
    </lineage>
</organism>
<dbReference type="InterPro" id="IPR009057">
    <property type="entry name" value="Homeodomain-like_sf"/>
</dbReference>
<gene>
    <name evidence="3" type="ORF">HAP41_0000010320</name>
</gene>
<dbReference type="AlphaFoldDB" id="A0A8T5VFW3"/>
<sequence length="315" mass="34870">MARALSVDLRQRVVAAIDGGMSCRQAAERFGVSAASAIRWRGRLKKVGDIVPKRQGGDRKSQRIEAHSQLILEAVTARPDITLAELRELLKRHGISTGIASLWRFFQRRKITLKKKTAHAAEQRRGDINAAREEWFEGQIDLDPERLVFIDETSANTKMARRYGRSPRGERCRAAIPHGHWKTTTFTAGLRSDGLIAPLVLDGPMDGDAFLAYVEQLLAPSLRPGDTVIMDNLPAHKVHGVREAIQAVGASLLYLPPYSPDFNPIEMAFSKLKALLRAAAARTMPDLWQAIANALKRFSPEECQNYLVAAGCDAT</sequence>
<dbReference type="Gene3D" id="3.30.420.10">
    <property type="entry name" value="Ribonuclease H-like superfamily/Ribonuclease H"/>
    <property type="match status" value="1"/>
</dbReference>
<evidence type="ECO:0000313" key="3">
    <source>
        <dbReference type="EMBL" id="UPT89324.1"/>
    </source>
</evidence>
<evidence type="ECO:0000259" key="2">
    <source>
        <dbReference type="Pfam" id="PF13358"/>
    </source>
</evidence>
<feature type="domain" description="Transposase Synechocystis PCC 6803" evidence="1">
    <location>
        <begin position="4"/>
        <end position="122"/>
    </location>
</feature>
<accession>A0A8T5VFW3</accession>
<feature type="domain" description="Tc1-like transposase DDE" evidence="2">
    <location>
        <begin position="146"/>
        <end position="283"/>
    </location>
</feature>
<dbReference type="NCBIfam" id="NF033545">
    <property type="entry name" value="transpos_IS630"/>
    <property type="match status" value="1"/>
</dbReference>